<proteinExistence type="predicted"/>
<keyword evidence="1" id="KW-0732">Signal</keyword>
<feature type="signal peptide" evidence="1">
    <location>
        <begin position="1"/>
        <end position="28"/>
    </location>
</feature>
<dbReference type="AlphaFoldDB" id="A0A0C3E9L5"/>
<accession>A0A0C3E9L5</accession>
<protein>
    <recommendedName>
        <fullName evidence="4">Secreted protein</fullName>
    </recommendedName>
</protein>
<evidence type="ECO:0000313" key="3">
    <source>
        <dbReference type="Proteomes" id="UP000053989"/>
    </source>
</evidence>
<feature type="chain" id="PRO_5002177004" description="Secreted protein" evidence="1">
    <location>
        <begin position="29"/>
        <end position="178"/>
    </location>
</feature>
<dbReference type="HOGENOM" id="CLU_1511452_0_0_1"/>
<dbReference type="EMBL" id="KN822006">
    <property type="protein sequence ID" value="KIM69445.1"/>
    <property type="molecule type" value="Genomic_DNA"/>
</dbReference>
<evidence type="ECO:0008006" key="4">
    <source>
        <dbReference type="Google" id="ProtNLM"/>
    </source>
</evidence>
<dbReference type="Proteomes" id="UP000053989">
    <property type="component" value="Unassembled WGS sequence"/>
</dbReference>
<reference evidence="2 3" key="1">
    <citation type="submission" date="2014-04" db="EMBL/GenBank/DDBJ databases">
        <authorList>
            <consortium name="DOE Joint Genome Institute"/>
            <person name="Kuo A."/>
            <person name="Kohler A."/>
            <person name="Nagy L.G."/>
            <person name="Floudas D."/>
            <person name="Copeland A."/>
            <person name="Barry K.W."/>
            <person name="Cichocki N."/>
            <person name="Veneault-Fourrey C."/>
            <person name="LaButti K."/>
            <person name="Lindquist E.A."/>
            <person name="Lipzen A."/>
            <person name="Lundell T."/>
            <person name="Morin E."/>
            <person name="Murat C."/>
            <person name="Sun H."/>
            <person name="Tunlid A."/>
            <person name="Henrissat B."/>
            <person name="Grigoriev I.V."/>
            <person name="Hibbett D.S."/>
            <person name="Martin F."/>
            <person name="Nordberg H.P."/>
            <person name="Cantor M.N."/>
            <person name="Hua S.X."/>
        </authorList>
    </citation>
    <scope>NUCLEOTIDE SEQUENCE [LARGE SCALE GENOMIC DNA]</scope>
    <source>
        <strain evidence="2 3">Foug A</strain>
    </source>
</reference>
<keyword evidence="3" id="KW-1185">Reference proteome</keyword>
<dbReference type="InParanoid" id="A0A0C3E9L5"/>
<reference evidence="3" key="2">
    <citation type="submission" date="2015-01" db="EMBL/GenBank/DDBJ databases">
        <title>Evolutionary Origins and Diversification of the Mycorrhizal Mutualists.</title>
        <authorList>
            <consortium name="DOE Joint Genome Institute"/>
            <consortium name="Mycorrhizal Genomics Consortium"/>
            <person name="Kohler A."/>
            <person name="Kuo A."/>
            <person name="Nagy L.G."/>
            <person name="Floudas D."/>
            <person name="Copeland A."/>
            <person name="Barry K.W."/>
            <person name="Cichocki N."/>
            <person name="Veneault-Fourrey C."/>
            <person name="LaButti K."/>
            <person name="Lindquist E.A."/>
            <person name="Lipzen A."/>
            <person name="Lundell T."/>
            <person name="Morin E."/>
            <person name="Murat C."/>
            <person name="Riley R."/>
            <person name="Ohm R."/>
            <person name="Sun H."/>
            <person name="Tunlid A."/>
            <person name="Henrissat B."/>
            <person name="Grigoriev I.V."/>
            <person name="Hibbett D.S."/>
            <person name="Martin F."/>
        </authorList>
    </citation>
    <scope>NUCLEOTIDE SEQUENCE [LARGE SCALE GENOMIC DNA]</scope>
    <source>
        <strain evidence="3">Foug A</strain>
    </source>
</reference>
<organism evidence="2 3">
    <name type="scientific">Scleroderma citrinum Foug A</name>
    <dbReference type="NCBI Taxonomy" id="1036808"/>
    <lineage>
        <taxon>Eukaryota</taxon>
        <taxon>Fungi</taxon>
        <taxon>Dikarya</taxon>
        <taxon>Basidiomycota</taxon>
        <taxon>Agaricomycotina</taxon>
        <taxon>Agaricomycetes</taxon>
        <taxon>Agaricomycetidae</taxon>
        <taxon>Boletales</taxon>
        <taxon>Sclerodermatineae</taxon>
        <taxon>Sclerodermataceae</taxon>
        <taxon>Scleroderma</taxon>
    </lineage>
</organism>
<evidence type="ECO:0000313" key="2">
    <source>
        <dbReference type="EMBL" id="KIM69445.1"/>
    </source>
</evidence>
<name>A0A0C3E9L5_9AGAM</name>
<evidence type="ECO:0000256" key="1">
    <source>
        <dbReference type="SAM" id="SignalP"/>
    </source>
</evidence>
<gene>
    <name evidence="2" type="ORF">SCLCIDRAFT_704439</name>
</gene>
<sequence length="178" mass="19971">MLCNLMSIRLMHPLAGSMAVGLCGQATAEWADNLSEGSQFCTRCEPLVILGAGDSYPFIYGRLCKIFWGLGSPRGCCEGQVHYPPPHDRRIFPRKICQETQRCIVRIYTIRCSNFAVRIQIPGLWSADGHGAIRGTPIHRHQLICCELVFNPLLRSWIMVCLSSHCPLAAVGYDYRMD</sequence>